<keyword evidence="14" id="KW-1185">Reference proteome</keyword>
<evidence type="ECO:0000259" key="12">
    <source>
        <dbReference type="Pfam" id="PF01120"/>
    </source>
</evidence>
<dbReference type="GO" id="GO:0048046">
    <property type="term" value="C:apoplast"/>
    <property type="evidence" value="ECO:0007669"/>
    <property type="project" value="UniProtKB-SubCell"/>
</dbReference>
<dbReference type="Gene3D" id="2.60.120.260">
    <property type="entry name" value="Galactose-binding domain-like"/>
    <property type="match status" value="1"/>
</dbReference>
<dbReference type="EMBL" id="LWDX02053297">
    <property type="protein sequence ID" value="OEL19533.1"/>
    <property type="molecule type" value="Genomic_DNA"/>
</dbReference>
<gene>
    <name evidence="13" type="ORF">BAE44_0019447</name>
</gene>
<dbReference type="STRING" id="888268.A0A1E5V2Y8"/>
<dbReference type="PANTHER" id="PTHR10030:SF37">
    <property type="entry name" value="ALPHA-L-FUCOSIDASE-RELATED"/>
    <property type="match status" value="1"/>
</dbReference>
<dbReference type="FunFam" id="2.60.120.260:FF:000093">
    <property type="entry name" value="Alpha-L-fucosidase 1"/>
    <property type="match status" value="1"/>
</dbReference>
<proteinExistence type="inferred from homology"/>
<dbReference type="GO" id="GO:0004560">
    <property type="term" value="F:alpha-L-fucosidase activity"/>
    <property type="evidence" value="ECO:0007669"/>
    <property type="project" value="UniProtKB-EC"/>
</dbReference>
<evidence type="ECO:0000256" key="1">
    <source>
        <dbReference type="ARBA" id="ARBA00004271"/>
    </source>
</evidence>
<dbReference type="SUPFAM" id="SSF51445">
    <property type="entry name" value="(Trans)glycosidases"/>
    <property type="match status" value="1"/>
</dbReference>
<evidence type="ECO:0000256" key="11">
    <source>
        <dbReference type="SAM" id="SignalP"/>
    </source>
</evidence>
<dbReference type="InterPro" id="IPR017853">
    <property type="entry name" value="GH"/>
</dbReference>
<dbReference type="InterPro" id="IPR008979">
    <property type="entry name" value="Galactose-bd-like_sf"/>
</dbReference>
<dbReference type="FunFam" id="3.20.20.80:FF:000052">
    <property type="entry name" value="Putative alpha-L-fucosidase 1"/>
    <property type="match status" value="1"/>
</dbReference>
<evidence type="ECO:0000256" key="6">
    <source>
        <dbReference type="ARBA" id="ARBA00022729"/>
    </source>
</evidence>
<dbReference type="PANTHER" id="PTHR10030">
    <property type="entry name" value="ALPHA-L-FUCOSIDASE"/>
    <property type="match status" value="1"/>
</dbReference>
<dbReference type="Gene3D" id="3.20.20.80">
    <property type="entry name" value="Glycosidases"/>
    <property type="match status" value="1"/>
</dbReference>
<dbReference type="SUPFAM" id="SSF49785">
    <property type="entry name" value="Galactose-binding domain-like"/>
    <property type="match status" value="1"/>
</dbReference>
<evidence type="ECO:0000256" key="8">
    <source>
        <dbReference type="ARBA" id="ARBA00023180"/>
    </source>
</evidence>
<evidence type="ECO:0000256" key="3">
    <source>
        <dbReference type="ARBA" id="ARBA00012662"/>
    </source>
</evidence>
<dbReference type="GO" id="GO:0016139">
    <property type="term" value="P:glycoside catabolic process"/>
    <property type="evidence" value="ECO:0007669"/>
    <property type="project" value="TreeGrafter"/>
</dbReference>
<dbReference type="SMART" id="SM00812">
    <property type="entry name" value="Alpha_L_fucos"/>
    <property type="match status" value="1"/>
</dbReference>
<dbReference type="OrthoDB" id="6039950at2759"/>
<keyword evidence="5" id="KW-0964">Secreted</keyword>
<dbReference type="InterPro" id="IPR057739">
    <property type="entry name" value="Glyco_hydro_29_N"/>
</dbReference>
<evidence type="ECO:0000256" key="7">
    <source>
        <dbReference type="ARBA" id="ARBA00022801"/>
    </source>
</evidence>
<dbReference type="EC" id="3.2.1.51" evidence="3"/>
<feature type="signal peptide" evidence="11">
    <location>
        <begin position="1"/>
        <end position="25"/>
    </location>
</feature>
<sequence>MAASPLLFLAAAALAVATLVSSTEAWRLATPPPLPVLPVPSAPQLKWQRREVIMFFHFGMNTFTDSEWGTGSEDPSLFYPGALNATQWMDAARAAGASLVILVAKHHDGFCLWPSAYTAHSVRSSAWRGGSGDVVGEFVAAARARGLDAGLYLSPWDRHDERYGEEEAYNEYYEAQLHELLTGYGSVSEIWFDGAKGKNATNMTYHFQEWFQTVKQLQRFINIFSDDGPDVRWVGDEKGFAGTTCWSTVNRSMITIGEAGIEKYLNEGDPRGSDWVPPECDVSIRPGWFWHSNETAKPLSELLEIYYNSVGRNCVLLLNAPPNSTGLVEDADIARLREFGAAVATIFGTDLAAGSAARASSERGGRRGGGAGFAARNVVDGRDDTYWAPTAEDGRRNGYWIELRRPAAAPPFNVVRIQEHVALGQRVERHSVYVDGAPVANGTTVGHKRLHRLPRAVAGRTVRVWITAPRGPPLLTAVGLHHDPFVEADTM</sequence>
<dbReference type="GO" id="GO:0005764">
    <property type="term" value="C:lysosome"/>
    <property type="evidence" value="ECO:0007669"/>
    <property type="project" value="TreeGrafter"/>
</dbReference>
<keyword evidence="6 11" id="KW-0732">Signal</keyword>
<keyword evidence="4" id="KW-0052">Apoplast</keyword>
<dbReference type="GO" id="GO:0006004">
    <property type="term" value="P:fucose metabolic process"/>
    <property type="evidence" value="ECO:0007669"/>
    <property type="project" value="TreeGrafter"/>
</dbReference>
<dbReference type="Pfam" id="PF01120">
    <property type="entry name" value="Alpha_L_fucos"/>
    <property type="match status" value="1"/>
</dbReference>
<evidence type="ECO:0000313" key="14">
    <source>
        <dbReference type="Proteomes" id="UP000095767"/>
    </source>
</evidence>
<keyword evidence="9" id="KW-0326">Glycosidase</keyword>
<dbReference type="AlphaFoldDB" id="A0A1E5V2Y8"/>
<name>A0A1E5V2Y8_9POAL</name>
<reference evidence="13 14" key="1">
    <citation type="submission" date="2016-09" db="EMBL/GenBank/DDBJ databases">
        <title>The draft genome of Dichanthelium oligosanthes: A C3 panicoid grass species.</title>
        <authorList>
            <person name="Studer A.J."/>
            <person name="Schnable J.C."/>
            <person name="Brutnell T.P."/>
        </authorList>
    </citation>
    <scope>NUCLEOTIDE SEQUENCE [LARGE SCALE GENOMIC DNA]</scope>
    <source>
        <strain evidence="14">cv. Kellogg 1175</strain>
        <tissue evidence="13">Leaf</tissue>
    </source>
</reference>
<comment type="subcellular location">
    <subcellularLocation>
        <location evidence="1">Secreted</location>
        <location evidence="1">Extracellular space</location>
        <location evidence="1">Apoplast</location>
    </subcellularLocation>
</comment>
<dbReference type="Proteomes" id="UP000095767">
    <property type="component" value="Unassembled WGS sequence"/>
</dbReference>
<keyword evidence="7" id="KW-0378">Hydrolase</keyword>
<evidence type="ECO:0000256" key="5">
    <source>
        <dbReference type="ARBA" id="ARBA00022525"/>
    </source>
</evidence>
<feature type="domain" description="Glycoside hydrolase family 29 N-terminal" evidence="12">
    <location>
        <begin position="76"/>
        <end position="341"/>
    </location>
</feature>
<evidence type="ECO:0000256" key="9">
    <source>
        <dbReference type="ARBA" id="ARBA00023295"/>
    </source>
</evidence>
<feature type="chain" id="PRO_5009187677" description="alpha-L-fucosidase" evidence="11">
    <location>
        <begin position="26"/>
        <end position="491"/>
    </location>
</feature>
<evidence type="ECO:0000256" key="2">
    <source>
        <dbReference type="ARBA" id="ARBA00007951"/>
    </source>
</evidence>
<protein>
    <recommendedName>
        <fullName evidence="3">alpha-L-fucosidase</fullName>
        <ecNumber evidence="3">3.2.1.51</ecNumber>
    </recommendedName>
    <alternativeName>
        <fullName evidence="10">Alpha-L-fucoside fucohydrolase</fullName>
    </alternativeName>
</protein>
<accession>A0A1E5V2Y8</accession>
<evidence type="ECO:0000256" key="10">
    <source>
        <dbReference type="ARBA" id="ARBA00081661"/>
    </source>
</evidence>
<comment type="caution">
    <text evidence="13">The sequence shown here is derived from an EMBL/GenBank/DDBJ whole genome shotgun (WGS) entry which is preliminary data.</text>
</comment>
<evidence type="ECO:0000313" key="13">
    <source>
        <dbReference type="EMBL" id="OEL19533.1"/>
    </source>
</evidence>
<evidence type="ECO:0000256" key="4">
    <source>
        <dbReference type="ARBA" id="ARBA00022523"/>
    </source>
</evidence>
<keyword evidence="8" id="KW-0325">Glycoprotein</keyword>
<comment type="similarity">
    <text evidence="2">Belongs to the glycosyl hydrolase 29 family.</text>
</comment>
<dbReference type="InterPro" id="IPR000933">
    <property type="entry name" value="Glyco_hydro_29"/>
</dbReference>
<organism evidence="13 14">
    <name type="scientific">Dichanthelium oligosanthes</name>
    <dbReference type="NCBI Taxonomy" id="888268"/>
    <lineage>
        <taxon>Eukaryota</taxon>
        <taxon>Viridiplantae</taxon>
        <taxon>Streptophyta</taxon>
        <taxon>Embryophyta</taxon>
        <taxon>Tracheophyta</taxon>
        <taxon>Spermatophyta</taxon>
        <taxon>Magnoliopsida</taxon>
        <taxon>Liliopsida</taxon>
        <taxon>Poales</taxon>
        <taxon>Poaceae</taxon>
        <taxon>PACMAD clade</taxon>
        <taxon>Panicoideae</taxon>
        <taxon>Panicodae</taxon>
        <taxon>Paniceae</taxon>
        <taxon>Dichantheliinae</taxon>
        <taxon>Dichanthelium</taxon>
    </lineage>
</organism>